<dbReference type="AlphaFoldDB" id="A0ABD1DLW0"/>
<proteinExistence type="predicted"/>
<protein>
    <submittedName>
        <fullName evidence="2">Uncharacterized protein</fullName>
    </submittedName>
</protein>
<evidence type="ECO:0000313" key="2">
    <source>
        <dbReference type="EMBL" id="KAL1400532.1"/>
    </source>
</evidence>
<reference evidence="2 3" key="1">
    <citation type="submission" date="2024-05" db="EMBL/GenBank/DDBJ databases">
        <title>Culex pipiens pipiens assembly and annotation.</title>
        <authorList>
            <person name="Alout H."/>
            <person name="Durand T."/>
        </authorList>
    </citation>
    <scope>NUCLEOTIDE SEQUENCE [LARGE SCALE GENOMIC DNA]</scope>
    <source>
        <strain evidence="2">HA-2024</strain>
        <tissue evidence="2">Whole body</tissue>
    </source>
</reference>
<feature type="region of interest" description="Disordered" evidence="1">
    <location>
        <begin position="1"/>
        <end position="21"/>
    </location>
</feature>
<gene>
    <name evidence="2" type="ORF">pipiens_000161</name>
</gene>
<dbReference type="Proteomes" id="UP001562425">
    <property type="component" value="Unassembled WGS sequence"/>
</dbReference>
<dbReference type="EMBL" id="JBEHCU010005214">
    <property type="protein sequence ID" value="KAL1400532.1"/>
    <property type="molecule type" value="Genomic_DNA"/>
</dbReference>
<evidence type="ECO:0000313" key="3">
    <source>
        <dbReference type="Proteomes" id="UP001562425"/>
    </source>
</evidence>
<feature type="non-terminal residue" evidence="2">
    <location>
        <position position="21"/>
    </location>
</feature>
<accession>A0ABD1DLW0</accession>
<comment type="caution">
    <text evidence="2">The sequence shown here is derived from an EMBL/GenBank/DDBJ whole genome shotgun (WGS) entry which is preliminary data.</text>
</comment>
<name>A0ABD1DLW0_CULPP</name>
<keyword evidence="3" id="KW-1185">Reference proteome</keyword>
<organism evidence="2 3">
    <name type="scientific">Culex pipiens pipiens</name>
    <name type="common">Northern house mosquito</name>
    <dbReference type="NCBI Taxonomy" id="38569"/>
    <lineage>
        <taxon>Eukaryota</taxon>
        <taxon>Metazoa</taxon>
        <taxon>Ecdysozoa</taxon>
        <taxon>Arthropoda</taxon>
        <taxon>Hexapoda</taxon>
        <taxon>Insecta</taxon>
        <taxon>Pterygota</taxon>
        <taxon>Neoptera</taxon>
        <taxon>Endopterygota</taxon>
        <taxon>Diptera</taxon>
        <taxon>Nematocera</taxon>
        <taxon>Culicoidea</taxon>
        <taxon>Culicidae</taxon>
        <taxon>Culicinae</taxon>
        <taxon>Culicini</taxon>
        <taxon>Culex</taxon>
        <taxon>Culex</taxon>
    </lineage>
</organism>
<evidence type="ECO:0000256" key="1">
    <source>
        <dbReference type="SAM" id="MobiDB-lite"/>
    </source>
</evidence>
<sequence>MVQQVKHNGAVRSMDFNPYQN</sequence>